<sequence length="143" mass="16947">MITYDMDEMTEELDMDEGREQFLYQDDASPPNWTIGVGWNIQSKGLPDEIIDRLLAIGIHEAEGELDREFPFWRELSPIRQRVMVNMMYNMGADKFNQAEWPKFSEALIARNYPEVGKQMHDSSWRRQVKSRATRLRKMMERG</sequence>
<dbReference type="Gene3D" id="1.10.530.40">
    <property type="match status" value="1"/>
</dbReference>
<proteinExistence type="predicted"/>
<dbReference type="PANTHER" id="PTHR37406">
    <property type="entry name" value="T4-TYPE LYSOZYME 1-RELATED"/>
    <property type="match status" value="1"/>
</dbReference>
<dbReference type="GO" id="GO:0003796">
    <property type="term" value="F:lysozyme activity"/>
    <property type="evidence" value="ECO:0007669"/>
    <property type="project" value="InterPro"/>
</dbReference>
<organism evidence="3">
    <name type="scientific">marine sediment metagenome</name>
    <dbReference type="NCBI Taxonomy" id="412755"/>
    <lineage>
        <taxon>unclassified sequences</taxon>
        <taxon>metagenomes</taxon>
        <taxon>ecological metagenomes</taxon>
    </lineage>
</organism>
<gene>
    <name evidence="3" type="ORF">LCGC14_1273220</name>
</gene>
<evidence type="ECO:0008006" key="4">
    <source>
        <dbReference type="Google" id="ProtNLM"/>
    </source>
</evidence>
<dbReference type="InterPro" id="IPR023346">
    <property type="entry name" value="Lysozyme-like_dom_sf"/>
</dbReference>
<dbReference type="EMBL" id="LAZR01007166">
    <property type="protein sequence ID" value="KKM87018.1"/>
    <property type="molecule type" value="Genomic_DNA"/>
</dbReference>
<evidence type="ECO:0000313" key="3">
    <source>
        <dbReference type="EMBL" id="KKM87018.1"/>
    </source>
</evidence>
<evidence type="ECO:0000256" key="2">
    <source>
        <dbReference type="ARBA" id="ARBA00022638"/>
    </source>
</evidence>
<dbReference type="AlphaFoldDB" id="A0A0F9KZC8"/>
<keyword evidence="1" id="KW-0929">Antimicrobial</keyword>
<dbReference type="SUPFAM" id="SSF53955">
    <property type="entry name" value="Lysozyme-like"/>
    <property type="match status" value="1"/>
</dbReference>
<keyword evidence="2" id="KW-0081">Bacteriolytic enzyme</keyword>
<dbReference type="InterPro" id="IPR023347">
    <property type="entry name" value="Lysozyme_dom_sf"/>
</dbReference>
<dbReference type="GO" id="GO:0042742">
    <property type="term" value="P:defense response to bacterium"/>
    <property type="evidence" value="ECO:0007669"/>
    <property type="project" value="UniProtKB-KW"/>
</dbReference>
<dbReference type="InterPro" id="IPR052619">
    <property type="entry name" value="Phage_lysozyme-like"/>
</dbReference>
<name>A0A0F9KZC8_9ZZZZ</name>
<accession>A0A0F9KZC8</accession>
<dbReference type="PANTHER" id="PTHR37406:SF1">
    <property type="entry name" value="T4-TYPE LYSOZYME 1-RELATED"/>
    <property type="match status" value="1"/>
</dbReference>
<protein>
    <recommendedName>
        <fullName evidence="4">Lysozyme</fullName>
    </recommendedName>
</protein>
<comment type="caution">
    <text evidence="3">The sequence shown here is derived from an EMBL/GenBank/DDBJ whole genome shotgun (WGS) entry which is preliminary data.</text>
</comment>
<reference evidence="3" key="1">
    <citation type="journal article" date="2015" name="Nature">
        <title>Complex archaea that bridge the gap between prokaryotes and eukaryotes.</title>
        <authorList>
            <person name="Spang A."/>
            <person name="Saw J.H."/>
            <person name="Jorgensen S.L."/>
            <person name="Zaremba-Niedzwiedzka K."/>
            <person name="Martijn J."/>
            <person name="Lind A.E."/>
            <person name="van Eijk R."/>
            <person name="Schleper C."/>
            <person name="Guy L."/>
            <person name="Ettema T.J."/>
        </authorList>
    </citation>
    <scope>NUCLEOTIDE SEQUENCE</scope>
</reference>
<evidence type="ECO:0000256" key="1">
    <source>
        <dbReference type="ARBA" id="ARBA00022529"/>
    </source>
</evidence>
<dbReference type="GO" id="GO:0031640">
    <property type="term" value="P:killing of cells of another organism"/>
    <property type="evidence" value="ECO:0007669"/>
    <property type="project" value="UniProtKB-KW"/>
</dbReference>